<dbReference type="EMBL" id="AP019827">
    <property type="protein sequence ID" value="BBM41253.1"/>
    <property type="molecule type" value="Genomic_DNA"/>
</dbReference>
<dbReference type="Proteomes" id="UP000322617">
    <property type="component" value="Chromosome"/>
</dbReference>
<reference evidence="2 3" key="1">
    <citation type="submission" date="2019-07" db="EMBL/GenBank/DDBJ databases">
        <title>Complete Genome Sequence of Leptotrichia shahii Strain JCM 16776.</title>
        <authorList>
            <person name="Watanabe S."/>
            <person name="Cui L."/>
        </authorList>
    </citation>
    <scope>NUCLEOTIDE SEQUENCE [LARGE SCALE GENOMIC DNA]</scope>
    <source>
        <strain evidence="2 3">JCM16776</strain>
    </source>
</reference>
<organism evidence="2 3">
    <name type="scientific">Leptotrichia shahii</name>
    <dbReference type="NCBI Taxonomy" id="157691"/>
    <lineage>
        <taxon>Bacteria</taxon>
        <taxon>Fusobacteriati</taxon>
        <taxon>Fusobacteriota</taxon>
        <taxon>Fusobacteriia</taxon>
        <taxon>Fusobacteriales</taxon>
        <taxon>Leptotrichiaceae</taxon>
        <taxon>Leptotrichia</taxon>
    </lineage>
</organism>
<dbReference type="STRING" id="1122172.GCA_000373045_01574"/>
<protein>
    <submittedName>
        <fullName evidence="2">Uncharacterized protein</fullName>
    </submittedName>
</protein>
<feature type="signal peptide" evidence="1">
    <location>
        <begin position="1"/>
        <end position="21"/>
    </location>
</feature>
<feature type="chain" id="PRO_5021887643" evidence="1">
    <location>
        <begin position="22"/>
        <end position="179"/>
    </location>
</feature>
<dbReference type="KEGG" id="lsz:JCM16776_1477"/>
<accession>A0A510JUM6</accession>
<proteinExistence type="predicted"/>
<evidence type="ECO:0000313" key="2">
    <source>
        <dbReference type="EMBL" id="BBM41253.1"/>
    </source>
</evidence>
<name>A0A510JUM6_9FUSO</name>
<keyword evidence="3" id="KW-1185">Reference proteome</keyword>
<evidence type="ECO:0000313" key="3">
    <source>
        <dbReference type="Proteomes" id="UP000322617"/>
    </source>
</evidence>
<keyword evidence="1" id="KW-0732">Signal</keyword>
<gene>
    <name evidence="2" type="ORF">JCM16776_1477</name>
</gene>
<evidence type="ECO:0000256" key="1">
    <source>
        <dbReference type="SAM" id="SignalP"/>
    </source>
</evidence>
<dbReference type="AlphaFoldDB" id="A0A510JUM6"/>
<sequence>MKKILIMLMLGIGIVSFSVSAQNDKKSKIDKTVNESVAQNLSFNTITLKLVGTRVSKTDKNKIELEYENFKATGNNKKVYTEKDFQVNGKNPKIIVSKVIFKKMLENFVYSDQEIFVIGFYESDEGIKYKPFDFSLSVNKDEVKKISFKDGAISILDADTNSTMPIEESLKNLEKNLYH</sequence>
<dbReference type="RefSeq" id="WP_018451191.1">
    <property type="nucleotide sequence ID" value="NZ_AP019827.1"/>
</dbReference>